<organism evidence="1 2">
    <name type="scientific">Roseovarius aestuarii</name>
    <dbReference type="NCBI Taxonomy" id="475083"/>
    <lineage>
        <taxon>Bacteria</taxon>
        <taxon>Pseudomonadati</taxon>
        <taxon>Pseudomonadota</taxon>
        <taxon>Alphaproteobacteria</taxon>
        <taxon>Rhodobacterales</taxon>
        <taxon>Roseobacteraceae</taxon>
        <taxon>Roseovarius</taxon>
    </lineage>
</organism>
<accession>A0A1X7BWM8</accession>
<dbReference type="OrthoDB" id="7855130at2"/>
<evidence type="ECO:0000313" key="1">
    <source>
        <dbReference type="EMBL" id="SMC14048.1"/>
    </source>
</evidence>
<proteinExistence type="predicted"/>
<dbReference type="AlphaFoldDB" id="A0A1X7BWM8"/>
<evidence type="ECO:0008006" key="3">
    <source>
        <dbReference type="Google" id="ProtNLM"/>
    </source>
</evidence>
<dbReference type="Proteomes" id="UP000193224">
    <property type="component" value="Unassembled WGS sequence"/>
</dbReference>
<sequence>MRDKFFEHMAREFSKGNLRKAAERFNYPSAIYLGTEALLYHSPKEMGEALATYKKKLATFEHYKTMAQVVATTPKRRDKQIIWVNWLHYDRSGNEIEKSSIKYFCCDTPDGGFRIQLAEYITAPSVCSIDRDAGEASHTTAFAHWN</sequence>
<gene>
    <name evidence="1" type="ORF">ROA7745_03912</name>
</gene>
<dbReference type="EMBL" id="FWXB01000020">
    <property type="protein sequence ID" value="SMC14048.1"/>
    <property type="molecule type" value="Genomic_DNA"/>
</dbReference>
<protein>
    <recommendedName>
        <fullName evidence="3">SnoaL-like domain-containing protein</fullName>
    </recommendedName>
</protein>
<name>A0A1X7BWM8_9RHOB</name>
<dbReference type="RefSeq" id="WP_085801971.1">
    <property type="nucleotide sequence ID" value="NZ_FWXB01000020.1"/>
</dbReference>
<reference evidence="1 2" key="1">
    <citation type="submission" date="2017-03" db="EMBL/GenBank/DDBJ databases">
        <authorList>
            <person name="Afonso C.L."/>
            <person name="Miller P.J."/>
            <person name="Scott M.A."/>
            <person name="Spackman E."/>
            <person name="Goraichik I."/>
            <person name="Dimitrov K.M."/>
            <person name="Suarez D.L."/>
            <person name="Swayne D.E."/>
        </authorList>
    </citation>
    <scope>NUCLEOTIDE SEQUENCE [LARGE SCALE GENOMIC DNA]</scope>
    <source>
        <strain evidence="1 2">CECT 7745</strain>
    </source>
</reference>
<keyword evidence="2" id="KW-1185">Reference proteome</keyword>
<evidence type="ECO:0000313" key="2">
    <source>
        <dbReference type="Proteomes" id="UP000193224"/>
    </source>
</evidence>